<dbReference type="AlphaFoldDB" id="A0A2N5UAE0"/>
<name>A0A2N5UAE0_9BASI</name>
<gene>
    <name evidence="1" type="ORF">PCANC_12253</name>
</gene>
<protein>
    <submittedName>
        <fullName evidence="1">Uncharacterized protein</fullName>
    </submittedName>
</protein>
<evidence type="ECO:0000313" key="2">
    <source>
        <dbReference type="Proteomes" id="UP000235388"/>
    </source>
</evidence>
<sequence>MNCDQRCLNVTSNVEPTCLTPPKSFGVDTSVAFRRHNSAVSFVKLTGSAPATVQWQFEVLSHIVKPPSTTSTASIYRQKVDGRLPWHSVGQVDRQSISQDFTQFARPFDSNLALSMNQRNRLSDFASVVYQSGRYRGMTLA</sequence>
<organism evidence="1 2">
    <name type="scientific">Puccinia coronata f. sp. avenae</name>
    <dbReference type="NCBI Taxonomy" id="200324"/>
    <lineage>
        <taxon>Eukaryota</taxon>
        <taxon>Fungi</taxon>
        <taxon>Dikarya</taxon>
        <taxon>Basidiomycota</taxon>
        <taxon>Pucciniomycotina</taxon>
        <taxon>Pucciniomycetes</taxon>
        <taxon>Pucciniales</taxon>
        <taxon>Pucciniaceae</taxon>
        <taxon>Puccinia</taxon>
    </lineage>
</organism>
<comment type="caution">
    <text evidence="1">The sequence shown here is derived from an EMBL/GenBank/DDBJ whole genome shotgun (WGS) entry which is preliminary data.</text>
</comment>
<dbReference type="EMBL" id="PGCJ01000272">
    <property type="protein sequence ID" value="PLW34696.1"/>
    <property type="molecule type" value="Genomic_DNA"/>
</dbReference>
<evidence type="ECO:0000313" key="1">
    <source>
        <dbReference type="EMBL" id="PLW34696.1"/>
    </source>
</evidence>
<dbReference type="Proteomes" id="UP000235388">
    <property type="component" value="Unassembled WGS sequence"/>
</dbReference>
<keyword evidence="2" id="KW-1185">Reference proteome</keyword>
<proteinExistence type="predicted"/>
<reference evidence="1 2" key="1">
    <citation type="submission" date="2017-11" db="EMBL/GenBank/DDBJ databases">
        <title>De novo assembly and phasing of dikaryotic genomes from two isolates of Puccinia coronata f. sp. avenae, the causal agent of oat crown rust.</title>
        <authorList>
            <person name="Miller M.E."/>
            <person name="Zhang Y."/>
            <person name="Omidvar V."/>
            <person name="Sperschneider J."/>
            <person name="Schwessinger B."/>
            <person name="Raley C."/>
            <person name="Palmer J.M."/>
            <person name="Garnica D."/>
            <person name="Upadhyaya N."/>
            <person name="Rathjen J."/>
            <person name="Taylor J.M."/>
            <person name="Park R.F."/>
            <person name="Dodds P.N."/>
            <person name="Hirsch C.D."/>
            <person name="Kianian S.F."/>
            <person name="Figueroa M."/>
        </authorList>
    </citation>
    <scope>NUCLEOTIDE SEQUENCE [LARGE SCALE GENOMIC DNA]</scope>
    <source>
        <strain evidence="1">12NC29</strain>
    </source>
</reference>
<accession>A0A2N5UAE0</accession>